<dbReference type="GeneID" id="120256559"/>
<protein>
    <submittedName>
        <fullName evidence="12">Receptor-like protein EIX1</fullName>
    </submittedName>
</protein>
<reference evidence="12" key="1">
    <citation type="submission" date="2025-08" db="UniProtKB">
        <authorList>
            <consortium name="RefSeq"/>
        </authorList>
    </citation>
    <scope>IDENTIFICATION</scope>
</reference>
<comment type="subcellular location">
    <subcellularLocation>
        <location evidence="1">Membrane</location>
        <topology evidence="1">Single-pass type I membrane protein</topology>
    </subcellularLocation>
</comment>
<feature type="chain" id="PRO_5044229049" evidence="9">
    <location>
        <begin position="29"/>
        <end position="304"/>
    </location>
</feature>
<dbReference type="PANTHER" id="PTHR48063:SF112">
    <property type="entry name" value="RECEPTOR LIKE PROTEIN 30-LIKE"/>
    <property type="match status" value="1"/>
</dbReference>
<dbReference type="AlphaFoldDB" id="A0AB40AYS9"/>
<dbReference type="Pfam" id="PF00560">
    <property type="entry name" value="LRR_1"/>
    <property type="match status" value="2"/>
</dbReference>
<dbReference type="InterPro" id="IPR013210">
    <property type="entry name" value="LRR_N_plant-typ"/>
</dbReference>
<evidence type="ECO:0000313" key="12">
    <source>
        <dbReference type="RefSeq" id="XP_039120157.1"/>
    </source>
</evidence>
<dbReference type="GO" id="GO:0016020">
    <property type="term" value="C:membrane"/>
    <property type="evidence" value="ECO:0007669"/>
    <property type="project" value="UniProtKB-SubCell"/>
</dbReference>
<evidence type="ECO:0000256" key="5">
    <source>
        <dbReference type="ARBA" id="ARBA00022737"/>
    </source>
</evidence>
<sequence>MKITKHMQTTTLHLHLLLILPIGFLCNGEQSKSCMQSERLVLVKFKTGLQDPHHLLSSWEGEDCCTWRGVHCDNETWHVVSLDLQSKAVPASRNGNKLGIASKLEEKIRGGDVLISAPSDRVMITCQGLSLNRLDLSSNNFKGTEIPSFFGSLTGLSYLNLSNAGFIGRVPPQLGNLTSLIYLDLNSFYSMHDLHVDDNLHWLSSLSSLQYLDMSRVNLAKISSDNLFHAVNMLPSLSILILPNCHLHWPQPSSSIRDEEDDLDESEMLWLYYGNVVGYVLGLWALPPQNILVKSVLMMKQING</sequence>
<keyword evidence="5" id="KW-0677">Repeat</keyword>
<keyword evidence="3" id="KW-0812">Transmembrane</keyword>
<dbReference type="Pfam" id="PF08263">
    <property type="entry name" value="LRRNT_2"/>
    <property type="match status" value="1"/>
</dbReference>
<accession>A0AB40AYS9</accession>
<keyword evidence="2" id="KW-0433">Leucine-rich repeat</keyword>
<keyword evidence="6" id="KW-1133">Transmembrane helix</keyword>
<name>A0AB40AYS9_DIOCR</name>
<evidence type="ECO:0000256" key="7">
    <source>
        <dbReference type="ARBA" id="ARBA00023136"/>
    </source>
</evidence>
<gene>
    <name evidence="12" type="primary">LOC120256559</name>
</gene>
<keyword evidence="11" id="KW-1185">Reference proteome</keyword>
<evidence type="ECO:0000259" key="10">
    <source>
        <dbReference type="Pfam" id="PF08263"/>
    </source>
</evidence>
<evidence type="ECO:0000256" key="8">
    <source>
        <dbReference type="ARBA" id="ARBA00023180"/>
    </source>
</evidence>
<organism evidence="11 12">
    <name type="scientific">Dioscorea cayennensis subsp. rotundata</name>
    <name type="common">White Guinea yam</name>
    <name type="synonym">Dioscorea rotundata</name>
    <dbReference type="NCBI Taxonomy" id="55577"/>
    <lineage>
        <taxon>Eukaryota</taxon>
        <taxon>Viridiplantae</taxon>
        <taxon>Streptophyta</taxon>
        <taxon>Embryophyta</taxon>
        <taxon>Tracheophyta</taxon>
        <taxon>Spermatophyta</taxon>
        <taxon>Magnoliopsida</taxon>
        <taxon>Liliopsida</taxon>
        <taxon>Dioscoreales</taxon>
        <taxon>Dioscoreaceae</taxon>
        <taxon>Dioscorea</taxon>
    </lineage>
</organism>
<keyword evidence="7" id="KW-0472">Membrane</keyword>
<dbReference type="Gene3D" id="3.80.10.10">
    <property type="entry name" value="Ribonuclease Inhibitor"/>
    <property type="match status" value="1"/>
</dbReference>
<feature type="signal peptide" evidence="9">
    <location>
        <begin position="1"/>
        <end position="28"/>
    </location>
</feature>
<evidence type="ECO:0000256" key="6">
    <source>
        <dbReference type="ARBA" id="ARBA00022989"/>
    </source>
</evidence>
<evidence type="ECO:0000256" key="9">
    <source>
        <dbReference type="SAM" id="SignalP"/>
    </source>
</evidence>
<dbReference type="RefSeq" id="XP_039120157.1">
    <property type="nucleotide sequence ID" value="XM_039264223.1"/>
</dbReference>
<dbReference type="InterPro" id="IPR001611">
    <property type="entry name" value="Leu-rich_rpt"/>
</dbReference>
<dbReference type="Proteomes" id="UP001515500">
    <property type="component" value="Unplaced"/>
</dbReference>
<keyword evidence="4 9" id="KW-0732">Signal</keyword>
<evidence type="ECO:0000256" key="1">
    <source>
        <dbReference type="ARBA" id="ARBA00004479"/>
    </source>
</evidence>
<evidence type="ECO:0000256" key="4">
    <source>
        <dbReference type="ARBA" id="ARBA00022729"/>
    </source>
</evidence>
<proteinExistence type="predicted"/>
<dbReference type="PANTHER" id="PTHR48063">
    <property type="entry name" value="LRR RECEPTOR-LIKE KINASE"/>
    <property type="match status" value="1"/>
</dbReference>
<evidence type="ECO:0000256" key="2">
    <source>
        <dbReference type="ARBA" id="ARBA00022614"/>
    </source>
</evidence>
<evidence type="ECO:0000256" key="3">
    <source>
        <dbReference type="ARBA" id="ARBA00022692"/>
    </source>
</evidence>
<dbReference type="InterPro" id="IPR032675">
    <property type="entry name" value="LRR_dom_sf"/>
</dbReference>
<dbReference type="SUPFAM" id="SSF52058">
    <property type="entry name" value="L domain-like"/>
    <property type="match status" value="1"/>
</dbReference>
<keyword evidence="8" id="KW-0325">Glycoprotein</keyword>
<feature type="domain" description="Leucine-rich repeat-containing N-terminal plant-type" evidence="10">
    <location>
        <begin position="36"/>
        <end position="73"/>
    </location>
</feature>
<dbReference type="InterPro" id="IPR046956">
    <property type="entry name" value="RLP23-like"/>
</dbReference>
<evidence type="ECO:0000313" key="11">
    <source>
        <dbReference type="Proteomes" id="UP001515500"/>
    </source>
</evidence>